<protein>
    <submittedName>
        <fullName evidence="1">Uncharacterized protein</fullName>
    </submittedName>
</protein>
<gene>
    <name evidence="1" type="ORF">J0A67_06845</name>
</gene>
<proteinExistence type="predicted"/>
<evidence type="ECO:0000313" key="2">
    <source>
        <dbReference type="Proteomes" id="UP000664698"/>
    </source>
</evidence>
<organism evidence="1 2">
    <name type="scientific">Algoriphagus aestuariicola</name>
    <dbReference type="NCBI Taxonomy" id="1852016"/>
    <lineage>
        <taxon>Bacteria</taxon>
        <taxon>Pseudomonadati</taxon>
        <taxon>Bacteroidota</taxon>
        <taxon>Cytophagia</taxon>
        <taxon>Cytophagales</taxon>
        <taxon>Cyclobacteriaceae</taxon>
        <taxon>Algoriphagus</taxon>
    </lineage>
</organism>
<keyword evidence="2" id="KW-1185">Reference proteome</keyword>
<dbReference type="Proteomes" id="UP000664698">
    <property type="component" value="Unassembled WGS sequence"/>
</dbReference>
<dbReference type="EMBL" id="JAFKCW010000001">
    <property type="protein sequence ID" value="MBN7800570.1"/>
    <property type="molecule type" value="Genomic_DNA"/>
</dbReference>
<sequence>METNISLSLKPLIEELILADLKHCQLIFGLAALGLDPLDNHFLGLGNLIANWMGFKTDQEMDMFFDIYQVYMSEATAFPISQDGRDLKSLASECFLTLHEKAQMLGLPEVSISDLLHIEQS</sequence>
<evidence type="ECO:0000313" key="1">
    <source>
        <dbReference type="EMBL" id="MBN7800570.1"/>
    </source>
</evidence>
<reference evidence="1 2" key="1">
    <citation type="submission" date="2021-03" db="EMBL/GenBank/DDBJ databases">
        <title>novel species isolated from a fishpond in China.</title>
        <authorList>
            <person name="Lu H."/>
            <person name="Cai Z."/>
        </authorList>
    </citation>
    <scope>NUCLEOTIDE SEQUENCE [LARGE SCALE GENOMIC DNA]</scope>
    <source>
        <strain evidence="1 2">JCM 31546</strain>
    </source>
</reference>
<accession>A0ABS3BNE5</accession>
<comment type="caution">
    <text evidence="1">The sequence shown here is derived from an EMBL/GenBank/DDBJ whole genome shotgun (WGS) entry which is preliminary data.</text>
</comment>
<name>A0ABS3BNE5_9BACT</name>
<dbReference type="RefSeq" id="WP_206568516.1">
    <property type="nucleotide sequence ID" value="NZ_JAFKCW010000001.1"/>
</dbReference>